<evidence type="ECO:0000256" key="1">
    <source>
        <dbReference type="ARBA" id="ARBA00023002"/>
    </source>
</evidence>
<dbReference type="PANTHER" id="PTHR10366">
    <property type="entry name" value="NAD DEPENDENT EPIMERASE/DEHYDRATASE"/>
    <property type="match status" value="1"/>
</dbReference>
<comment type="caution">
    <text evidence="3">The sequence shown here is derived from an EMBL/GenBank/DDBJ whole genome shotgun (WGS) entry which is preliminary data.</text>
</comment>
<dbReference type="EMBL" id="LATX01002557">
    <property type="protein sequence ID" value="KTB27322.1"/>
    <property type="molecule type" value="Genomic_DNA"/>
</dbReference>
<proteinExistence type="inferred from homology"/>
<evidence type="ECO:0000256" key="2">
    <source>
        <dbReference type="ARBA" id="ARBA00023445"/>
    </source>
</evidence>
<gene>
    <name evidence="3" type="ORF">WG66_20126</name>
</gene>
<dbReference type="AlphaFoldDB" id="A0A0W0ETC2"/>
<dbReference type="InterPro" id="IPR036291">
    <property type="entry name" value="NAD(P)-bd_dom_sf"/>
</dbReference>
<sequence>MPSMRMRQRLTIMRYVSFIATTTTVLVISSASKSLVLVTGANGYIGAWVARCPTCCFTGHFKPGRSERSVNGTVGILESAKKFGDKVKRVVVTSSCATISQTLPEPKTFDEENWNEQSVKEVEEKGKGVPNMVKYRASKTLTERGEF</sequence>
<organism evidence="3 4">
    <name type="scientific">Moniliophthora roreri</name>
    <name type="common">Frosty pod rot fungus</name>
    <name type="synonym">Monilia roreri</name>
    <dbReference type="NCBI Taxonomy" id="221103"/>
    <lineage>
        <taxon>Eukaryota</taxon>
        <taxon>Fungi</taxon>
        <taxon>Dikarya</taxon>
        <taxon>Basidiomycota</taxon>
        <taxon>Agaricomycotina</taxon>
        <taxon>Agaricomycetes</taxon>
        <taxon>Agaricomycetidae</taxon>
        <taxon>Agaricales</taxon>
        <taxon>Marasmiineae</taxon>
        <taxon>Marasmiaceae</taxon>
        <taxon>Moniliophthora</taxon>
    </lineage>
</organism>
<evidence type="ECO:0000313" key="4">
    <source>
        <dbReference type="Proteomes" id="UP000054988"/>
    </source>
</evidence>
<comment type="similarity">
    <text evidence="2">Belongs to the NAD(P)-dependent epimerase/dehydratase family. Dihydroflavonol-4-reductase subfamily.</text>
</comment>
<reference evidence="3 4" key="1">
    <citation type="submission" date="2015-12" db="EMBL/GenBank/DDBJ databases">
        <title>Draft genome sequence of Moniliophthora roreri, the causal agent of frosty pod rot of cacao.</title>
        <authorList>
            <person name="Aime M.C."/>
            <person name="Diaz-Valderrama J.R."/>
            <person name="Kijpornyongpan T."/>
            <person name="Phillips-Mora W."/>
        </authorList>
    </citation>
    <scope>NUCLEOTIDE SEQUENCE [LARGE SCALE GENOMIC DNA]</scope>
    <source>
        <strain evidence="3 4">MCA 2952</strain>
    </source>
</reference>
<name>A0A0W0ETC2_MONRR</name>
<accession>A0A0W0ETC2</accession>
<dbReference type="Gene3D" id="3.40.50.720">
    <property type="entry name" value="NAD(P)-binding Rossmann-like Domain"/>
    <property type="match status" value="1"/>
</dbReference>
<evidence type="ECO:0000313" key="3">
    <source>
        <dbReference type="EMBL" id="KTB27322.1"/>
    </source>
</evidence>
<dbReference type="Proteomes" id="UP000054988">
    <property type="component" value="Unassembled WGS sequence"/>
</dbReference>
<protein>
    <recommendedName>
        <fullName evidence="5">NAD-dependent epimerase/dehydratase domain-containing protein</fullName>
    </recommendedName>
</protein>
<dbReference type="SUPFAM" id="SSF51735">
    <property type="entry name" value="NAD(P)-binding Rossmann-fold domains"/>
    <property type="match status" value="1"/>
</dbReference>
<dbReference type="InterPro" id="IPR050425">
    <property type="entry name" value="NAD(P)_dehydrat-like"/>
</dbReference>
<evidence type="ECO:0008006" key="5">
    <source>
        <dbReference type="Google" id="ProtNLM"/>
    </source>
</evidence>
<keyword evidence="1" id="KW-0560">Oxidoreductase</keyword>
<dbReference type="GO" id="GO:0016616">
    <property type="term" value="F:oxidoreductase activity, acting on the CH-OH group of donors, NAD or NADP as acceptor"/>
    <property type="evidence" value="ECO:0007669"/>
    <property type="project" value="TreeGrafter"/>
</dbReference>
<dbReference type="PANTHER" id="PTHR10366:SF564">
    <property type="entry name" value="STEROL-4-ALPHA-CARBOXYLATE 3-DEHYDROGENASE, DECARBOXYLATING"/>
    <property type="match status" value="1"/>
</dbReference>